<gene>
    <name evidence="1" type="ORF">PaecuDRAFT_0666</name>
</gene>
<name>E0I4E1_9BACL</name>
<proteinExistence type="predicted"/>
<reference evidence="1 2" key="1">
    <citation type="submission" date="2010-07" db="EMBL/GenBank/DDBJ databases">
        <title>The draft genome of Paenibacillus curdlanolyticus YK9.</title>
        <authorList>
            <consortium name="US DOE Joint Genome Institute (JGI-PGF)"/>
            <person name="Lucas S."/>
            <person name="Copeland A."/>
            <person name="Lapidus A."/>
            <person name="Cheng J.-F."/>
            <person name="Bruce D."/>
            <person name="Goodwin L."/>
            <person name="Pitluck S."/>
            <person name="Land M.L."/>
            <person name="Hauser L."/>
            <person name="Chang Y.-J."/>
            <person name="Jeffries C."/>
            <person name="Anderson I.J."/>
            <person name="Johnson E."/>
            <person name="Loganathan U."/>
            <person name="Mulhopadhyay B."/>
            <person name="Kyrpides N."/>
            <person name="Woyke T.J."/>
        </authorList>
    </citation>
    <scope>NUCLEOTIDE SEQUENCE [LARGE SCALE GENOMIC DNA]</scope>
    <source>
        <strain evidence="1 2">YK9</strain>
    </source>
</reference>
<keyword evidence="2" id="KW-1185">Reference proteome</keyword>
<evidence type="ECO:0008006" key="3">
    <source>
        <dbReference type="Google" id="ProtNLM"/>
    </source>
</evidence>
<dbReference type="AlphaFoldDB" id="E0I4E1"/>
<organism evidence="1 2">
    <name type="scientific">Paenibacillus curdlanolyticus YK9</name>
    <dbReference type="NCBI Taxonomy" id="717606"/>
    <lineage>
        <taxon>Bacteria</taxon>
        <taxon>Bacillati</taxon>
        <taxon>Bacillota</taxon>
        <taxon>Bacilli</taxon>
        <taxon>Bacillales</taxon>
        <taxon>Paenibacillaceae</taxon>
        <taxon>Paenibacillus</taxon>
    </lineage>
</organism>
<dbReference type="Pfam" id="PF13028">
    <property type="entry name" value="DUF3889"/>
    <property type="match status" value="1"/>
</dbReference>
<dbReference type="OrthoDB" id="2377048at2"/>
<dbReference type="Gene3D" id="3.10.450.390">
    <property type="entry name" value="Protein of unknown function DUF3889"/>
    <property type="match status" value="1"/>
</dbReference>
<sequence length="114" mass="12900">MRTVHLLVSLAIGSLLMFVLPPSTLNESLAAASAQNQPEYAKFGRIAVQTAIQQQQAEVIDYLYQGKFPASATVTEYRFRLWMRKDGREYGLIAHVFVNNSTGQQQRIELEVLR</sequence>
<accession>E0I4E1</accession>
<protein>
    <recommendedName>
        <fullName evidence="3">DUF3889 domain-containing protein</fullName>
    </recommendedName>
</protein>
<dbReference type="Proteomes" id="UP000005387">
    <property type="component" value="Unassembled WGS sequence"/>
</dbReference>
<dbReference type="RefSeq" id="WP_006036681.1">
    <property type="nucleotide sequence ID" value="NZ_AEDD01000001.1"/>
</dbReference>
<dbReference type="STRING" id="717606.PaecuDRAFT_0666"/>
<dbReference type="InterPro" id="IPR024987">
    <property type="entry name" value="DUF3889"/>
</dbReference>
<dbReference type="eggNOG" id="COG0823">
    <property type="taxonomic scope" value="Bacteria"/>
</dbReference>
<evidence type="ECO:0000313" key="2">
    <source>
        <dbReference type="Proteomes" id="UP000005387"/>
    </source>
</evidence>
<evidence type="ECO:0000313" key="1">
    <source>
        <dbReference type="EMBL" id="EFM13155.1"/>
    </source>
</evidence>
<dbReference type="EMBL" id="AEDD01000001">
    <property type="protein sequence ID" value="EFM13155.1"/>
    <property type="molecule type" value="Genomic_DNA"/>
</dbReference>